<dbReference type="EMBL" id="KN826568">
    <property type="protein sequence ID" value="KIK78507.1"/>
    <property type="molecule type" value="Genomic_DNA"/>
</dbReference>
<dbReference type="HOGENOM" id="CLU_2606698_0_0_1"/>
<sequence>MPRCQGIFPRRLVCTVAGPPALRIEPIVLVSALSSGGYPVAVYLCTINLHIIPCTASLPIHTFAPSRAVDSSGIASTSS</sequence>
<dbReference type="AlphaFoldDB" id="A0A0D0C5W2"/>
<evidence type="ECO:0000313" key="2">
    <source>
        <dbReference type="Proteomes" id="UP000054538"/>
    </source>
</evidence>
<keyword evidence="2" id="KW-1185">Reference proteome</keyword>
<accession>A0A0D0C5W2</accession>
<reference evidence="1 2" key="1">
    <citation type="submission" date="2014-04" db="EMBL/GenBank/DDBJ databases">
        <authorList>
            <consortium name="DOE Joint Genome Institute"/>
            <person name="Kuo A."/>
            <person name="Kohler A."/>
            <person name="Jargeat P."/>
            <person name="Nagy L.G."/>
            <person name="Floudas D."/>
            <person name="Copeland A."/>
            <person name="Barry K.W."/>
            <person name="Cichocki N."/>
            <person name="Veneault-Fourrey C."/>
            <person name="LaButti K."/>
            <person name="Lindquist E.A."/>
            <person name="Lipzen A."/>
            <person name="Lundell T."/>
            <person name="Morin E."/>
            <person name="Murat C."/>
            <person name="Sun H."/>
            <person name="Tunlid A."/>
            <person name="Henrissat B."/>
            <person name="Grigoriev I.V."/>
            <person name="Hibbett D.S."/>
            <person name="Martin F."/>
            <person name="Nordberg H.P."/>
            <person name="Cantor M.N."/>
            <person name="Hua S.X."/>
        </authorList>
    </citation>
    <scope>NUCLEOTIDE SEQUENCE [LARGE SCALE GENOMIC DNA]</scope>
    <source>
        <strain evidence="1 2">Ve08.2h10</strain>
    </source>
</reference>
<organism evidence="1 2">
    <name type="scientific">Paxillus rubicundulus Ve08.2h10</name>
    <dbReference type="NCBI Taxonomy" id="930991"/>
    <lineage>
        <taxon>Eukaryota</taxon>
        <taxon>Fungi</taxon>
        <taxon>Dikarya</taxon>
        <taxon>Basidiomycota</taxon>
        <taxon>Agaricomycotina</taxon>
        <taxon>Agaricomycetes</taxon>
        <taxon>Agaricomycetidae</taxon>
        <taxon>Boletales</taxon>
        <taxon>Paxilineae</taxon>
        <taxon>Paxillaceae</taxon>
        <taxon>Paxillus</taxon>
    </lineage>
</organism>
<dbReference type="InParanoid" id="A0A0D0C5W2"/>
<dbReference type="Proteomes" id="UP000054538">
    <property type="component" value="Unassembled WGS sequence"/>
</dbReference>
<reference evidence="2" key="2">
    <citation type="submission" date="2015-01" db="EMBL/GenBank/DDBJ databases">
        <title>Evolutionary Origins and Diversification of the Mycorrhizal Mutualists.</title>
        <authorList>
            <consortium name="DOE Joint Genome Institute"/>
            <consortium name="Mycorrhizal Genomics Consortium"/>
            <person name="Kohler A."/>
            <person name="Kuo A."/>
            <person name="Nagy L.G."/>
            <person name="Floudas D."/>
            <person name="Copeland A."/>
            <person name="Barry K.W."/>
            <person name="Cichocki N."/>
            <person name="Veneault-Fourrey C."/>
            <person name="LaButti K."/>
            <person name="Lindquist E.A."/>
            <person name="Lipzen A."/>
            <person name="Lundell T."/>
            <person name="Morin E."/>
            <person name="Murat C."/>
            <person name="Riley R."/>
            <person name="Ohm R."/>
            <person name="Sun H."/>
            <person name="Tunlid A."/>
            <person name="Henrissat B."/>
            <person name="Grigoriev I.V."/>
            <person name="Hibbett D.S."/>
            <person name="Martin F."/>
        </authorList>
    </citation>
    <scope>NUCLEOTIDE SEQUENCE [LARGE SCALE GENOMIC DNA]</scope>
    <source>
        <strain evidence="2">Ve08.2h10</strain>
    </source>
</reference>
<evidence type="ECO:0000313" key="1">
    <source>
        <dbReference type="EMBL" id="KIK78507.1"/>
    </source>
</evidence>
<name>A0A0D0C5W2_9AGAM</name>
<protein>
    <submittedName>
        <fullName evidence="1">Uncharacterized protein</fullName>
    </submittedName>
</protein>
<gene>
    <name evidence="1" type="ORF">PAXRUDRAFT_321231</name>
</gene>
<proteinExistence type="predicted"/>